<dbReference type="GO" id="GO:0005773">
    <property type="term" value="C:vacuole"/>
    <property type="evidence" value="ECO:0007669"/>
    <property type="project" value="GOC"/>
</dbReference>
<feature type="compositionally biased region" description="Low complexity" evidence="1">
    <location>
        <begin position="504"/>
        <end position="525"/>
    </location>
</feature>
<keyword evidence="4" id="KW-1185">Reference proteome</keyword>
<proteinExistence type="predicted"/>
<feature type="compositionally biased region" description="Low complexity" evidence="1">
    <location>
        <begin position="57"/>
        <end position="103"/>
    </location>
</feature>
<dbReference type="Proteomes" id="UP000660729">
    <property type="component" value="Unassembled WGS sequence"/>
</dbReference>
<evidence type="ECO:0000259" key="2">
    <source>
        <dbReference type="Pfam" id="PF08550"/>
    </source>
</evidence>
<dbReference type="GO" id="GO:0042149">
    <property type="term" value="P:cellular response to glucose starvation"/>
    <property type="evidence" value="ECO:0007669"/>
    <property type="project" value="TreeGrafter"/>
</dbReference>
<feature type="compositionally biased region" description="Low complexity" evidence="1">
    <location>
        <begin position="449"/>
        <end position="460"/>
    </location>
</feature>
<evidence type="ECO:0000313" key="3">
    <source>
        <dbReference type="EMBL" id="KAF7186337.1"/>
    </source>
</evidence>
<dbReference type="EMBL" id="JABCIY010000258">
    <property type="protein sequence ID" value="KAF7186337.1"/>
    <property type="molecule type" value="Genomic_DNA"/>
</dbReference>
<feature type="region of interest" description="Disordered" evidence="1">
    <location>
        <begin position="1"/>
        <end position="157"/>
    </location>
</feature>
<feature type="compositionally biased region" description="Polar residues" evidence="1">
    <location>
        <begin position="38"/>
        <end position="48"/>
    </location>
</feature>
<organism evidence="3 4">
    <name type="scientific">Pseudocercospora fuligena</name>
    <dbReference type="NCBI Taxonomy" id="685502"/>
    <lineage>
        <taxon>Eukaryota</taxon>
        <taxon>Fungi</taxon>
        <taxon>Dikarya</taxon>
        <taxon>Ascomycota</taxon>
        <taxon>Pezizomycotina</taxon>
        <taxon>Dothideomycetes</taxon>
        <taxon>Dothideomycetidae</taxon>
        <taxon>Mycosphaerellales</taxon>
        <taxon>Mycosphaerellaceae</taxon>
        <taxon>Pseudocercospora</taxon>
    </lineage>
</organism>
<reference evidence="3" key="1">
    <citation type="submission" date="2020-04" db="EMBL/GenBank/DDBJ databases">
        <title>Draft genome resource of the tomato pathogen Pseudocercospora fuligena.</title>
        <authorList>
            <person name="Zaccaron A."/>
        </authorList>
    </citation>
    <scope>NUCLEOTIDE SEQUENCE</scope>
    <source>
        <strain evidence="3">PF001</strain>
    </source>
</reference>
<dbReference type="AlphaFoldDB" id="A0A8H6R9J6"/>
<evidence type="ECO:0000256" key="1">
    <source>
        <dbReference type="SAM" id="MobiDB-lite"/>
    </source>
</evidence>
<feature type="compositionally biased region" description="Polar residues" evidence="1">
    <location>
        <begin position="325"/>
        <end position="335"/>
    </location>
</feature>
<dbReference type="Pfam" id="PF08550">
    <property type="entry name" value="GATA_AreA"/>
    <property type="match status" value="1"/>
</dbReference>
<feature type="compositionally biased region" description="Low complexity" evidence="1">
    <location>
        <begin position="19"/>
        <end position="32"/>
    </location>
</feature>
<feature type="compositionally biased region" description="Polar residues" evidence="1">
    <location>
        <begin position="134"/>
        <end position="143"/>
    </location>
</feature>
<dbReference type="InterPro" id="IPR052292">
    <property type="entry name" value="Glucose_repression_reg"/>
</dbReference>
<dbReference type="GO" id="GO:0007039">
    <property type="term" value="P:protein catabolic process in the vacuole"/>
    <property type="evidence" value="ECO:0007669"/>
    <property type="project" value="TreeGrafter"/>
</dbReference>
<dbReference type="PANTHER" id="PTHR28051">
    <property type="entry name" value="PROTEIN MTL1-RELATED"/>
    <property type="match status" value="1"/>
</dbReference>
<name>A0A8H6R9J6_9PEZI</name>
<dbReference type="OrthoDB" id="5563539at2759"/>
<accession>A0A8H6R9J6</accession>
<evidence type="ECO:0000313" key="4">
    <source>
        <dbReference type="Proteomes" id="UP000660729"/>
    </source>
</evidence>
<feature type="compositionally biased region" description="Polar residues" evidence="1">
    <location>
        <begin position="461"/>
        <end position="473"/>
    </location>
</feature>
<feature type="compositionally biased region" description="Polar residues" evidence="1">
    <location>
        <begin position="492"/>
        <end position="503"/>
    </location>
</feature>
<feature type="compositionally biased region" description="Acidic residues" evidence="1">
    <location>
        <begin position="365"/>
        <end position="375"/>
    </location>
</feature>
<feature type="compositionally biased region" description="Acidic residues" evidence="1">
    <location>
        <begin position="477"/>
        <end position="488"/>
    </location>
</feature>
<comment type="caution">
    <text evidence="3">The sequence shown here is derived from an EMBL/GenBank/DDBJ whole genome shotgun (WGS) entry which is preliminary data.</text>
</comment>
<gene>
    <name evidence="3" type="ORF">HII31_12412</name>
</gene>
<sequence>MTEVLGIPRQPDGQSFYESSGLNRSPPSSSSLFLDATPLSSSPKNPSTPHAEHQEQTSDSTTLPSSTTSSFSHFSSSISDDSTTASTTSSVSSDLSLDTDITFPNYDGDIGVPPSSPAFCDVDDNCSEPHESTATDTTISESPLPTPTIVDDSAVRQEPSRQVDFLSHEWREEDIWSSWRNIVSQRKTVYGERSRLENASWRTWAKAKFDLRTVSPEQLNWLKESDVTWLYGPLKLAPSYPISERSGSQPESQISKSNSFINKKPILKKRSVSEVMLQKSLSTSSLVKQAAAQVQAQGREGRRSGPEVIDSKLQSETPSRDQIDYFTSWSNSSGGTPCETHEKRHIRFDDRVEQCIAVDCKDPGPEDEEESDDEEVHGQTSSSDSSSDDGVVMMKRKKRSGPKKAKNGSRSNSANGRKIIETLPATTLKYRTDSPDVTEEAQHHTFGRSWNSSKLSPSPSQETLRPTRPSSNFLLPGDEDEAEDDIDSDSSWTFGASNNKSSLGTASSPTSRRSGGPSSRNRSSTPGPPQSHYEIEGMRRTESGMFMPYDEDEDDIVAAGLFGRVSETINTARDIAHVIWNVGWRK</sequence>
<feature type="compositionally biased region" description="Basic residues" evidence="1">
    <location>
        <begin position="394"/>
        <end position="407"/>
    </location>
</feature>
<feature type="region of interest" description="Disordered" evidence="1">
    <location>
        <begin position="293"/>
        <end position="340"/>
    </location>
</feature>
<feature type="region of interest" description="Disordered" evidence="1">
    <location>
        <begin position="360"/>
        <end position="536"/>
    </location>
</feature>
<protein>
    <recommendedName>
        <fullName evidence="2">Nitrogen regulatory protein areA GATA-like domain-containing protein</fullName>
    </recommendedName>
</protein>
<dbReference type="InterPro" id="IPR013860">
    <property type="entry name" value="AreA_GATA"/>
</dbReference>
<feature type="domain" description="Nitrogen regulatory protein areA GATA-like" evidence="2">
    <location>
        <begin position="178"/>
        <end position="206"/>
    </location>
</feature>
<dbReference type="PANTHER" id="PTHR28051:SF1">
    <property type="entry name" value="PROTEIN MTL1-RELATED"/>
    <property type="match status" value="1"/>
</dbReference>